<gene>
    <name evidence="1" type="ORF">FP2506_16874</name>
</gene>
<proteinExistence type="predicted"/>
<protein>
    <submittedName>
        <fullName evidence="1">Uncharacterized protein</fullName>
    </submittedName>
</protein>
<accession>Q0G2Q5</accession>
<dbReference type="EMBL" id="AATP01000002">
    <property type="protein sequence ID" value="EAU42126.1"/>
    <property type="molecule type" value="Genomic_DNA"/>
</dbReference>
<sequence length="54" mass="5590">MTPAAAGQRKFRPGTDTDDAQIRALVRAEVLNAAGLSWSNFVVATCGDDLIGAA</sequence>
<evidence type="ECO:0000313" key="1">
    <source>
        <dbReference type="EMBL" id="EAU42126.1"/>
    </source>
</evidence>
<dbReference type="Proteomes" id="UP000004310">
    <property type="component" value="Unassembled WGS sequence"/>
</dbReference>
<organism evidence="1 2">
    <name type="scientific">Fulvimarina pelagi HTCC2506</name>
    <dbReference type="NCBI Taxonomy" id="314231"/>
    <lineage>
        <taxon>Bacteria</taxon>
        <taxon>Pseudomonadati</taxon>
        <taxon>Pseudomonadota</taxon>
        <taxon>Alphaproteobacteria</taxon>
        <taxon>Hyphomicrobiales</taxon>
        <taxon>Aurantimonadaceae</taxon>
        <taxon>Fulvimarina</taxon>
    </lineage>
</organism>
<dbReference type="AlphaFoldDB" id="Q0G2Q5"/>
<name>Q0G2Q5_9HYPH</name>
<dbReference type="HOGENOM" id="CLU_3043706_0_0_5"/>
<comment type="caution">
    <text evidence="1">The sequence shown here is derived from an EMBL/GenBank/DDBJ whole genome shotgun (WGS) entry which is preliminary data.</text>
</comment>
<keyword evidence="2" id="KW-1185">Reference proteome</keyword>
<evidence type="ECO:0000313" key="2">
    <source>
        <dbReference type="Proteomes" id="UP000004310"/>
    </source>
</evidence>
<reference evidence="1 2" key="1">
    <citation type="journal article" date="2010" name="J. Bacteriol.">
        <title>Genome sequence of Fulvimarina pelagi HTCC2506T, a Mn(II)-oxidizing alphaproteobacterium possessing an aerobic anoxygenic photosynthetic gene cluster and Xanthorhodopsin.</title>
        <authorList>
            <person name="Kang I."/>
            <person name="Oh H.M."/>
            <person name="Lim S.I."/>
            <person name="Ferriera S."/>
            <person name="Giovannoni S.J."/>
            <person name="Cho J.C."/>
        </authorList>
    </citation>
    <scope>NUCLEOTIDE SEQUENCE [LARGE SCALE GENOMIC DNA]</scope>
    <source>
        <strain evidence="1 2">HTCC2506</strain>
    </source>
</reference>